<evidence type="ECO:0000313" key="1">
    <source>
        <dbReference type="EMBL" id="RYJ45692.1"/>
    </source>
</evidence>
<comment type="caution">
    <text evidence="1">The sequence shown here is derived from an EMBL/GenBank/DDBJ whole genome shotgun (WGS) entry which is preliminary data.</text>
</comment>
<organism evidence="1 2">
    <name type="scientific">Flavobacterium beibuense</name>
    <dbReference type="NCBI Taxonomy" id="657326"/>
    <lineage>
        <taxon>Bacteria</taxon>
        <taxon>Pseudomonadati</taxon>
        <taxon>Bacteroidota</taxon>
        <taxon>Flavobacteriia</taxon>
        <taxon>Flavobacteriales</taxon>
        <taxon>Flavobacteriaceae</taxon>
        <taxon>Flavobacterium</taxon>
    </lineage>
</organism>
<evidence type="ECO:0000313" key="2">
    <source>
        <dbReference type="Proteomes" id="UP000289775"/>
    </source>
</evidence>
<dbReference type="OrthoDB" id="2956581at2"/>
<accession>A0A444WJ33</accession>
<sequence>MKFTVNKKYDRLEFNNYHIYNNNRGEKGGGNKIYEGFFKCKLVHNNMFSVIIPDLIYIKTAEDTFLWFQFYSFLPNHLSKFSSEEIMGIVDVDIAFGHTLRIVFSKKGHVKNFPDQSNLFQCEIYGPDDLLEYSTGCGKIIDETPYIKLYHHTLPDIKVLIENSSYYKGSLWNFQGTKKLKSICYSYFTSLDKIIQEQDLLAIAMSSDGTINLVLDITLEPISIKVYRESTSNRTATLEQYIDSTIIMNNHIWMHKHDTNEYVYYEVCSSFIYRVGLDIQTDLPFNDSIISRVENVMTPDYVVLGDAATKLGLLAPFDEEFTTHVFKIEPFDGVETNILDFWFDNSNKDLYTDKKITPPKFE</sequence>
<protein>
    <submittedName>
        <fullName evidence="1">Transposase</fullName>
    </submittedName>
</protein>
<name>A0A444WJ33_9FLAO</name>
<reference evidence="1 2" key="1">
    <citation type="submission" date="2014-12" db="EMBL/GenBank/DDBJ databases">
        <title>Genome sequence of Flavobacterium beibuense RSKm HC5.</title>
        <authorList>
            <person name="Kim J.F."/>
            <person name="Song J.Y."/>
            <person name="Kwak M.-J."/>
            <person name="Lee S.-W."/>
        </authorList>
    </citation>
    <scope>NUCLEOTIDE SEQUENCE [LARGE SCALE GENOMIC DNA]</scope>
    <source>
        <strain evidence="1 2">RSKm HC5</strain>
    </source>
</reference>
<dbReference type="RefSeq" id="WP_129749458.1">
    <property type="nucleotide sequence ID" value="NZ_JUIW01000001.1"/>
</dbReference>
<dbReference type="AlphaFoldDB" id="A0A444WJ33"/>
<keyword evidence="2" id="KW-1185">Reference proteome</keyword>
<gene>
    <name evidence="1" type="ORF">NU09_0284</name>
</gene>
<dbReference type="EMBL" id="JUIW01000001">
    <property type="protein sequence ID" value="RYJ45692.1"/>
    <property type="molecule type" value="Genomic_DNA"/>
</dbReference>
<dbReference type="Proteomes" id="UP000289775">
    <property type="component" value="Unassembled WGS sequence"/>
</dbReference>
<proteinExistence type="predicted"/>